<evidence type="ECO:0000313" key="5">
    <source>
        <dbReference type="EMBL" id="CAH9122184.1"/>
    </source>
</evidence>
<evidence type="ECO:0000256" key="1">
    <source>
        <dbReference type="ARBA" id="ARBA00007626"/>
    </source>
</evidence>
<feature type="repeat" description="PPR" evidence="3">
    <location>
        <begin position="463"/>
        <end position="497"/>
    </location>
</feature>
<comment type="caution">
    <text evidence="5">The sequence shown here is derived from an EMBL/GenBank/DDBJ whole genome shotgun (WGS) entry which is preliminary data.</text>
</comment>
<dbReference type="SUPFAM" id="SSF81901">
    <property type="entry name" value="HCP-like"/>
    <property type="match status" value="1"/>
</dbReference>
<protein>
    <recommendedName>
        <fullName evidence="7">Pentatricopeptide repeat-containing protein</fullName>
    </recommendedName>
</protein>
<feature type="repeat" description="PPR" evidence="3">
    <location>
        <begin position="393"/>
        <end position="427"/>
    </location>
</feature>
<comment type="similarity">
    <text evidence="1">Belongs to the PPR family. P subfamily.</text>
</comment>
<keyword evidence="6" id="KW-1185">Reference proteome</keyword>
<evidence type="ECO:0000313" key="6">
    <source>
        <dbReference type="Proteomes" id="UP001152523"/>
    </source>
</evidence>
<feature type="repeat" description="PPR" evidence="3">
    <location>
        <begin position="358"/>
        <end position="392"/>
    </location>
</feature>
<feature type="repeat" description="PPR" evidence="3">
    <location>
        <begin position="428"/>
        <end position="462"/>
    </location>
</feature>
<dbReference type="InterPro" id="IPR011990">
    <property type="entry name" value="TPR-like_helical_dom_sf"/>
</dbReference>
<dbReference type="EMBL" id="CAMAPF010000924">
    <property type="protein sequence ID" value="CAH9122184.1"/>
    <property type="molecule type" value="Genomic_DNA"/>
</dbReference>
<dbReference type="Pfam" id="PF13041">
    <property type="entry name" value="PPR_2"/>
    <property type="match status" value="3"/>
</dbReference>
<dbReference type="Pfam" id="PF01535">
    <property type="entry name" value="PPR"/>
    <property type="match status" value="4"/>
</dbReference>
<accession>A0AAV0EJL8</accession>
<gene>
    <name evidence="5" type="ORF">CEPIT_LOCUS24284</name>
</gene>
<evidence type="ECO:0000256" key="4">
    <source>
        <dbReference type="SAM" id="MobiDB-lite"/>
    </source>
</evidence>
<evidence type="ECO:0008006" key="7">
    <source>
        <dbReference type="Google" id="ProtNLM"/>
    </source>
</evidence>
<sequence>MSGWTPRCRFSAHFLALRTPITTASSRKLISTESLLLNHGKTLMRWPLKPQHRSQSPSLSPPSHPNTKFQPQNPNDFTKVCNLLRDPTVLPGPDLQQALDSAGIVLDEALFLDLFNHFDSSHKTLLPLFLWAEKQPWCNFSVAVLNAMVNALGKGRDFESAWSLIRERISSSDAKPNLETFTIMIRRYARAGMSMGAIRTFEFSSTLEFIRSLDPEKKLFEILLDSLCKEGQPKVASQYFNRKKGLDPSWVPSTRIYNILLNGWFRSRNLKKAEKLWMEMRKENIIPNIVTYGTLIEGYCRMRRVEVAIELMGEMRNEGIQPSAIVFNPIIDALGEAGQFKEALGMMERLIVTESGPTISTYNSLVKGFCKAGDLSEAIKILKMMINRGFMPSPTTYNYFFRHFSKYGKIEEGLNLYTKLNESGYEPDRLTYHLLVKMLCEQEKLDLAMQIISEMRTRGCDMDLATSTMLIHLLCKMQRFDEAIQWFEDMVRRGLVPQYLTYQKMVDALKKQGMDSKVNKLCDMMAALSHSKKLPNTYTIVVGDSSPVRRKSIIEKAEEMSDILKTCASRSKLAKRRNRLQNVMPICKPAD</sequence>
<feature type="repeat" description="PPR" evidence="3">
    <location>
        <begin position="253"/>
        <end position="287"/>
    </location>
</feature>
<organism evidence="5 6">
    <name type="scientific">Cuscuta epithymum</name>
    <dbReference type="NCBI Taxonomy" id="186058"/>
    <lineage>
        <taxon>Eukaryota</taxon>
        <taxon>Viridiplantae</taxon>
        <taxon>Streptophyta</taxon>
        <taxon>Embryophyta</taxon>
        <taxon>Tracheophyta</taxon>
        <taxon>Spermatophyta</taxon>
        <taxon>Magnoliopsida</taxon>
        <taxon>eudicotyledons</taxon>
        <taxon>Gunneridae</taxon>
        <taxon>Pentapetalae</taxon>
        <taxon>asterids</taxon>
        <taxon>lamiids</taxon>
        <taxon>Solanales</taxon>
        <taxon>Convolvulaceae</taxon>
        <taxon>Cuscuteae</taxon>
        <taxon>Cuscuta</taxon>
        <taxon>Cuscuta subgen. Cuscuta</taxon>
    </lineage>
</organism>
<feature type="repeat" description="PPR" evidence="3">
    <location>
        <begin position="288"/>
        <end position="322"/>
    </location>
</feature>
<dbReference type="NCBIfam" id="TIGR00756">
    <property type="entry name" value="PPR"/>
    <property type="match status" value="6"/>
</dbReference>
<evidence type="ECO:0000256" key="3">
    <source>
        <dbReference type="PROSITE-ProRule" id="PRU00708"/>
    </source>
</evidence>
<dbReference type="PROSITE" id="PS51375">
    <property type="entry name" value="PPR"/>
    <property type="match status" value="6"/>
</dbReference>
<proteinExistence type="inferred from homology"/>
<feature type="region of interest" description="Disordered" evidence="4">
    <location>
        <begin position="49"/>
        <end position="72"/>
    </location>
</feature>
<reference evidence="5" key="1">
    <citation type="submission" date="2022-07" db="EMBL/GenBank/DDBJ databases">
        <authorList>
            <person name="Macas J."/>
            <person name="Novak P."/>
            <person name="Neumann P."/>
        </authorList>
    </citation>
    <scope>NUCLEOTIDE SEQUENCE</scope>
</reference>
<dbReference type="AlphaFoldDB" id="A0AAV0EJL8"/>
<evidence type="ECO:0000256" key="2">
    <source>
        <dbReference type="ARBA" id="ARBA00022737"/>
    </source>
</evidence>
<name>A0AAV0EJL8_9ASTE</name>
<dbReference type="PANTHER" id="PTHR47447:SF28">
    <property type="entry name" value="PENTACOTRIPEPTIDE-REPEAT REGION OF PRORP DOMAIN-CONTAINING PROTEIN"/>
    <property type="match status" value="1"/>
</dbReference>
<dbReference type="Gene3D" id="1.25.40.10">
    <property type="entry name" value="Tetratricopeptide repeat domain"/>
    <property type="match status" value="3"/>
</dbReference>
<dbReference type="Proteomes" id="UP001152523">
    <property type="component" value="Unassembled WGS sequence"/>
</dbReference>
<dbReference type="InterPro" id="IPR002885">
    <property type="entry name" value="PPR_rpt"/>
</dbReference>
<keyword evidence="2" id="KW-0677">Repeat</keyword>
<dbReference type="PANTHER" id="PTHR47447">
    <property type="entry name" value="OS03G0856100 PROTEIN"/>
    <property type="match status" value="1"/>
</dbReference>